<dbReference type="InterPro" id="IPR011610">
    <property type="entry name" value="SAM_mthyl_Trfase_ML2640-like"/>
</dbReference>
<dbReference type="PANTHER" id="PTHR43619:SF2">
    <property type="entry name" value="S-ADENOSYL-L-METHIONINE-DEPENDENT METHYLTRANSFERASES SUPERFAMILY PROTEIN"/>
    <property type="match status" value="1"/>
</dbReference>
<gene>
    <name evidence="5" type="ORF">AB0759_38360</name>
</gene>
<evidence type="ECO:0000256" key="1">
    <source>
        <dbReference type="ARBA" id="ARBA00008138"/>
    </source>
</evidence>
<dbReference type="GO" id="GO:0032259">
    <property type="term" value="P:methylation"/>
    <property type="evidence" value="ECO:0007669"/>
    <property type="project" value="UniProtKB-KW"/>
</dbReference>
<reference evidence="5 6" key="1">
    <citation type="submission" date="2024-07" db="EMBL/GenBank/DDBJ databases">
        <authorList>
            <person name="Tripathy S."/>
        </authorList>
    </citation>
    <scope>NUCLEOTIDE SEQUENCE [LARGE SCALE GENOMIC DNA]</scope>
    <source>
        <strain evidence="5 6">VB-61278_2</strain>
    </source>
</reference>
<protein>
    <recommendedName>
        <fullName evidence="4">S-adenosyl-L-methionine-dependent methyltransferase</fullName>
        <ecNumber evidence="4">2.1.1.-</ecNumber>
    </recommendedName>
</protein>
<comment type="function">
    <text evidence="4">Exhibits S-adenosyl-L-methionine-dependent methyltransferase activity.</text>
</comment>
<comment type="caution">
    <text evidence="5">The sequence shown here is derived from an EMBL/GenBank/DDBJ whole genome shotgun (WGS) entry which is preliminary data.</text>
</comment>
<organism evidence="5 6">
    <name type="scientific">Scytonema tolypothrichoides VB-61278_2</name>
    <dbReference type="NCBI Taxonomy" id="3232314"/>
    <lineage>
        <taxon>Bacteria</taxon>
        <taxon>Bacillati</taxon>
        <taxon>Cyanobacteriota</taxon>
        <taxon>Cyanophyceae</taxon>
        <taxon>Nostocales</taxon>
        <taxon>Scytonemataceae</taxon>
        <taxon>Scytonema</taxon>
    </lineage>
</organism>
<dbReference type="EC" id="2.1.1.-" evidence="4"/>
<dbReference type="EMBL" id="JBFQGM010000025">
    <property type="protein sequence ID" value="MFL9466457.1"/>
    <property type="molecule type" value="Genomic_DNA"/>
</dbReference>
<dbReference type="NCBIfam" id="TIGR00027">
    <property type="entry name" value="mthyl_TIGR00027"/>
    <property type="match status" value="1"/>
</dbReference>
<proteinExistence type="inferred from homology"/>
<keyword evidence="3 5" id="KW-0808">Transferase</keyword>
<evidence type="ECO:0000256" key="2">
    <source>
        <dbReference type="ARBA" id="ARBA00022603"/>
    </source>
</evidence>
<evidence type="ECO:0000256" key="4">
    <source>
        <dbReference type="RuleBase" id="RU362030"/>
    </source>
</evidence>
<dbReference type="RefSeq" id="WP_050045385.1">
    <property type="nucleotide sequence ID" value="NZ_JBFQGM010000025.1"/>
</dbReference>
<evidence type="ECO:0000313" key="5">
    <source>
        <dbReference type="EMBL" id="MFL9466457.1"/>
    </source>
</evidence>
<name>A0ABW8WZJ4_9CYAN</name>
<dbReference type="SUPFAM" id="SSF53335">
    <property type="entry name" value="S-adenosyl-L-methionine-dependent methyltransferases"/>
    <property type="match status" value="1"/>
</dbReference>
<keyword evidence="6" id="KW-1185">Reference proteome</keyword>
<accession>A0ABW8WZJ4</accession>
<evidence type="ECO:0000313" key="6">
    <source>
        <dbReference type="Proteomes" id="UP001628874"/>
    </source>
</evidence>
<dbReference type="Proteomes" id="UP001628874">
    <property type="component" value="Unassembled WGS sequence"/>
</dbReference>
<dbReference type="Gene3D" id="3.40.50.150">
    <property type="entry name" value="Vaccinia Virus protein VP39"/>
    <property type="match status" value="1"/>
</dbReference>
<dbReference type="GO" id="GO:0008168">
    <property type="term" value="F:methyltransferase activity"/>
    <property type="evidence" value="ECO:0007669"/>
    <property type="project" value="UniProtKB-KW"/>
</dbReference>
<keyword evidence="4" id="KW-0949">S-adenosyl-L-methionine</keyword>
<evidence type="ECO:0000256" key="3">
    <source>
        <dbReference type="ARBA" id="ARBA00022679"/>
    </source>
</evidence>
<dbReference type="PANTHER" id="PTHR43619">
    <property type="entry name" value="S-ADENOSYL-L-METHIONINE-DEPENDENT METHYLTRANSFERASE YKTD-RELATED"/>
    <property type="match status" value="1"/>
</dbReference>
<dbReference type="InterPro" id="IPR007213">
    <property type="entry name" value="Ppm1/Ppm2/Tcmp"/>
</dbReference>
<dbReference type="InterPro" id="IPR029063">
    <property type="entry name" value="SAM-dependent_MTases_sf"/>
</dbReference>
<sequence>MLSPVGVTSLYVAAARAYETEYRQGLFVDTYARSFAGDKGFALFSDLRAFSPGLSANAPHPGISIRTRFFDDALLMAVHELSLKQVVLVAAGMDARAFRLPWMDDVQLFEVDRQEIFQYKEPILLNLNARAKCVRKVVVTDLEQDWATALTNNGFDRHKPAAFLFEGLMFYLKPATVATVLETLQSLACPGSWLGMDFVEAELLNSPYAQPFLSKLRKLGCPWLFGVSNPEQFILQYGWQPRQPKIVVLGEAEANYGRWSSSVSSTTSSVFNHYLVSARRMNF</sequence>
<dbReference type="Pfam" id="PF04072">
    <property type="entry name" value="LCM"/>
    <property type="match status" value="1"/>
</dbReference>
<keyword evidence="2 4" id="KW-0489">Methyltransferase</keyword>
<comment type="similarity">
    <text evidence="1 4">Belongs to the UPF0677 family.</text>
</comment>